<evidence type="ECO:0000256" key="10">
    <source>
        <dbReference type="ARBA" id="ARBA00023002"/>
    </source>
</evidence>
<feature type="binding site" evidence="17">
    <location>
        <position position="8"/>
    </location>
    <ligand>
        <name>[4Fe-4S] cluster</name>
        <dbReference type="ChEBI" id="CHEBI:49883"/>
    </ligand>
</feature>
<evidence type="ECO:0000313" key="19">
    <source>
        <dbReference type="Proteomes" id="UP000525298"/>
    </source>
</evidence>
<evidence type="ECO:0000256" key="6">
    <source>
        <dbReference type="ARBA" id="ARBA00022485"/>
    </source>
</evidence>
<dbReference type="EMBL" id="JACDUS010000009">
    <property type="protein sequence ID" value="MBA2882401.1"/>
    <property type="molecule type" value="Genomic_DNA"/>
</dbReference>
<protein>
    <recommendedName>
        <fullName evidence="5 17">Epoxyqueuosine reductase QueH</fullName>
        <ecNumber evidence="4 17">1.17.99.6</ecNumber>
    </recommendedName>
    <alternativeName>
        <fullName evidence="15 17">Queuosine biosynthesis protein QueH</fullName>
    </alternativeName>
</protein>
<dbReference type="InterPro" id="IPR003828">
    <property type="entry name" value="QueH"/>
</dbReference>
<evidence type="ECO:0000313" key="18">
    <source>
        <dbReference type="EMBL" id="MBA2882401.1"/>
    </source>
</evidence>
<keyword evidence="19" id="KW-1185">Reference proteome</keyword>
<organism evidence="18 19">
    <name type="scientific">Desulfosalsimonas propionicica</name>
    <dbReference type="NCBI Taxonomy" id="332175"/>
    <lineage>
        <taxon>Bacteria</taxon>
        <taxon>Pseudomonadati</taxon>
        <taxon>Thermodesulfobacteriota</taxon>
        <taxon>Desulfobacteria</taxon>
        <taxon>Desulfobacterales</taxon>
        <taxon>Desulfosalsimonadaceae</taxon>
        <taxon>Desulfosalsimonas</taxon>
    </lineage>
</organism>
<feature type="binding site" evidence="17">
    <location>
        <position position="9"/>
    </location>
    <ligand>
        <name>[4Fe-4S] cluster</name>
        <dbReference type="ChEBI" id="CHEBI:49883"/>
    </ligand>
</feature>
<comment type="similarity">
    <text evidence="3 17">Belongs to the QueH family.</text>
</comment>
<evidence type="ECO:0000256" key="13">
    <source>
        <dbReference type="ARBA" id="ARBA00023157"/>
    </source>
</evidence>
<dbReference type="AlphaFoldDB" id="A0A7W0CAY6"/>
<keyword evidence="13 17" id="KW-1015">Disulfide bond</keyword>
<keyword evidence="10 17" id="KW-0560">Oxidoreductase</keyword>
<dbReference type="RefSeq" id="WP_181552037.1">
    <property type="nucleotide sequence ID" value="NZ_JACDUS010000009.1"/>
</dbReference>
<evidence type="ECO:0000256" key="1">
    <source>
        <dbReference type="ARBA" id="ARBA00002268"/>
    </source>
</evidence>
<dbReference type="PANTHER" id="PTHR36701:SF1">
    <property type="entry name" value="EPOXYQUEUOSINE REDUCTASE QUEH"/>
    <property type="match status" value="1"/>
</dbReference>
<evidence type="ECO:0000256" key="3">
    <source>
        <dbReference type="ARBA" id="ARBA00008207"/>
    </source>
</evidence>
<dbReference type="PANTHER" id="PTHR36701">
    <property type="entry name" value="EPOXYQUEUOSINE REDUCTASE QUEH"/>
    <property type="match status" value="1"/>
</dbReference>
<reference evidence="18 19" key="1">
    <citation type="submission" date="2020-07" db="EMBL/GenBank/DDBJ databases">
        <title>Genomic Encyclopedia of Type Strains, Phase IV (KMG-IV): sequencing the most valuable type-strain genomes for metagenomic binning, comparative biology and taxonomic classification.</title>
        <authorList>
            <person name="Goeker M."/>
        </authorList>
    </citation>
    <scope>NUCLEOTIDE SEQUENCE [LARGE SCALE GENOMIC DNA]</scope>
    <source>
        <strain evidence="18 19">DSM 17721</strain>
    </source>
</reference>
<comment type="catalytic activity">
    <reaction evidence="16 17">
        <text>epoxyqueuosine(34) in tRNA + AH2 = queuosine(34) in tRNA + A + H2O</text>
        <dbReference type="Rhea" id="RHEA:32159"/>
        <dbReference type="Rhea" id="RHEA-COMP:18571"/>
        <dbReference type="Rhea" id="RHEA-COMP:18582"/>
        <dbReference type="ChEBI" id="CHEBI:13193"/>
        <dbReference type="ChEBI" id="CHEBI:15377"/>
        <dbReference type="ChEBI" id="CHEBI:17499"/>
        <dbReference type="ChEBI" id="CHEBI:194431"/>
        <dbReference type="ChEBI" id="CHEBI:194443"/>
        <dbReference type="EC" id="1.17.99.6"/>
    </reaction>
</comment>
<evidence type="ECO:0000256" key="16">
    <source>
        <dbReference type="ARBA" id="ARBA00047415"/>
    </source>
</evidence>
<dbReference type="GO" id="GO:0052693">
    <property type="term" value="F:epoxyqueuosine reductase activity"/>
    <property type="evidence" value="ECO:0007669"/>
    <property type="project" value="UniProtKB-UniRule"/>
</dbReference>
<keyword evidence="9 17" id="KW-0671">Queuosine biosynthesis</keyword>
<evidence type="ECO:0000256" key="9">
    <source>
        <dbReference type="ARBA" id="ARBA00022785"/>
    </source>
</evidence>
<evidence type="ECO:0000256" key="15">
    <source>
        <dbReference type="ARBA" id="ARBA00031446"/>
    </source>
</evidence>
<dbReference type="GO" id="GO:0008616">
    <property type="term" value="P:tRNA queuosine(34) biosynthetic process"/>
    <property type="evidence" value="ECO:0007669"/>
    <property type="project" value="UniProtKB-UniRule"/>
</dbReference>
<evidence type="ECO:0000256" key="17">
    <source>
        <dbReference type="HAMAP-Rule" id="MF_02089"/>
    </source>
</evidence>
<dbReference type="Proteomes" id="UP000525298">
    <property type="component" value="Unassembled WGS sequence"/>
</dbReference>
<evidence type="ECO:0000256" key="2">
    <source>
        <dbReference type="ARBA" id="ARBA00004691"/>
    </source>
</evidence>
<evidence type="ECO:0000256" key="12">
    <source>
        <dbReference type="ARBA" id="ARBA00023014"/>
    </source>
</evidence>
<keyword evidence="14 17" id="KW-0676">Redox-active center</keyword>
<keyword evidence="7 17" id="KW-0819">tRNA processing</keyword>
<evidence type="ECO:0000256" key="14">
    <source>
        <dbReference type="ARBA" id="ARBA00023284"/>
    </source>
</evidence>
<feature type="binding site" evidence="17">
    <location>
        <position position="86"/>
    </location>
    <ligand>
        <name>[4Fe-4S] cluster</name>
        <dbReference type="ChEBI" id="CHEBI:49883"/>
    </ligand>
</feature>
<comment type="function">
    <text evidence="1 17">Catalyzes the conversion of epoxyqueuosine (oQ) to queuosine (Q), which is a hypermodified base found in the wobble positions of tRNA(Asp), tRNA(Asn), tRNA(His) and tRNA(Tyr).</text>
</comment>
<name>A0A7W0CAY6_9BACT</name>
<dbReference type="HAMAP" id="MF_02089">
    <property type="entry name" value="QueH"/>
    <property type="match status" value="1"/>
</dbReference>
<proteinExistence type="inferred from homology"/>
<feature type="binding site" evidence="17">
    <location>
        <position position="83"/>
    </location>
    <ligand>
        <name>[4Fe-4S] cluster</name>
        <dbReference type="ChEBI" id="CHEBI:49883"/>
    </ligand>
</feature>
<dbReference type="GO" id="GO:0051539">
    <property type="term" value="F:4 iron, 4 sulfur cluster binding"/>
    <property type="evidence" value="ECO:0007669"/>
    <property type="project" value="UniProtKB-UniRule"/>
</dbReference>
<dbReference type="GO" id="GO:0046872">
    <property type="term" value="F:metal ion binding"/>
    <property type="evidence" value="ECO:0007669"/>
    <property type="project" value="UniProtKB-KW"/>
</dbReference>
<keyword evidence="8 17" id="KW-0479">Metal-binding</keyword>
<dbReference type="UniPathway" id="UPA00392"/>
<evidence type="ECO:0000256" key="7">
    <source>
        <dbReference type="ARBA" id="ARBA00022694"/>
    </source>
</evidence>
<dbReference type="EC" id="1.17.99.6" evidence="4 17"/>
<evidence type="ECO:0000256" key="11">
    <source>
        <dbReference type="ARBA" id="ARBA00023004"/>
    </source>
</evidence>
<accession>A0A7W0CAY6</accession>
<evidence type="ECO:0000256" key="5">
    <source>
        <dbReference type="ARBA" id="ARBA00016895"/>
    </source>
</evidence>
<feature type="disulfide bond" description="Redox-active" evidence="17">
    <location>
        <begin position="163"/>
        <end position="165"/>
    </location>
</feature>
<evidence type="ECO:0000256" key="8">
    <source>
        <dbReference type="ARBA" id="ARBA00022723"/>
    </source>
</evidence>
<comment type="pathway">
    <text evidence="2 17">tRNA modification; tRNA-queuosine biosynthesis.</text>
</comment>
<keyword evidence="12 17" id="KW-0411">Iron-sulfur</keyword>
<keyword evidence="11 17" id="KW-0408">Iron</keyword>
<comment type="caution">
    <text evidence="18">The sequence shown here is derived from an EMBL/GenBank/DDBJ whole genome shotgun (WGS) entry which is preliminary data.</text>
</comment>
<sequence length="185" mass="21566">MKLLLHICCGPCAIYPVDCLQQKGLEVMGFFYRNNIHPFTECMKREDTLRAYAQQTGLRVIYQEGYDIEGFLQSVVFREAHRCRFCYHDRLMTTAKLARRGKFDYFSSTLLYSKFQNHDTIAEMGKAVGKSAGVPFYYEDFRTGWKTGVETSKQLGMYRQSYCGCIYSEKQRFYTGAAKKRQDDS</sequence>
<gene>
    <name evidence="17" type="primary">queH</name>
    <name evidence="18" type="ORF">HNR65_002748</name>
</gene>
<keyword evidence="6 17" id="KW-0004">4Fe-4S</keyword>
<evidence type="ECO:0000256" key="4">
    <source>
        <dbReference type="ARBA" id="ARBA00012622"/>
    </source>
</evidence>
<dbReference type="Pfam" id="PF02677">
    <property type="entry name" value="QueH"/>
    <property type="match status" value="1"/>
</dbReference>